<evidence type="ECO:0000313" key="8">
    <source>
        <dbReference type="EMBL" id="KAK3912251.1"/>
    </source>
</evidence>
<comment type="subcellular location">
    <subcellularLocation>
        <location evidence="1">Secreted</location>
    </subcellularLocation>
</comment>
<feature type="domain" description="Saposin A-type" evidence="7">
    <location>
        <begin position="49"/>
        <end position="88"/>
    </location>
</feature>
<dbReference type="PROSITE" id="PS51110">
    <property type="entry name" value="SAP_A"/>
    <property type="match status" value="1"/>
</dbReference>
<evidence type="ECO:0000256" key="5">
    <source>
        <dbReference type="ARBA" id="ARBA00023180"/>
    </source>
</evidence>
<dbReference type="Proteomes" id="UP001219518">
    <property type="component" value="Unassembled WGS sequence"/>
</dbReference>
<keyword evidence="5" id="KW-0325">Glycoprotein</keyword>
<gene>
    <name evidence="8" type="ORF">KUF71_021821</name>
</gene>
<evidence type="ECO:0000256" key="6">
    <source>
        <dbReference type="SAM" id="SignalP"/>
    </source>
</evidence>
<evidence type="ECO:0000256" key="1">
    <source>
        <dbReference type="ARBA" id="ARBA00004613"/>
    </source>
</evidence>
<dbReference type="InterPro" id="IPR003119">
    <property type="entry name" value="SAP_A"/>
</dbReference>
<keyword evidence="3 6" id="KW-0732">Signal</keyword>
<evidence type="ECO:0000259" key="7">
    <source>
        <dbReference type="PROSITE" id="PS51110"/>
    </source>
</evidence>
<evidence type="ECO:0000313" key="9">
    <source>
        <dbReference type="Proteomes" id="UP001219518"/>
    </source>
</evidence>
<keyword evidence="2" id="KW-0964">Secreted</keyword>
<feature type="chain" id="PRO_5042293740" evidence="6">
    <location>
        <begin position="42"/>
        <end position="88"/>
    </location>
</feature>
<dbReference type="GO" id="GO:0005576">
    <property type="term" value="C:extracellular region"/>
    <property type="evidence" value="ECO:0007669"/>
    <property type="project" value="UniProtKB-SubCell"/>
</dbReference>
<protein>
    <submittedName>
        <fullName evidence="8">Prosaposin</fullName>
    </submittedName>
</protein>
<reference evidence="8" key="2">
    <citation type="journal article" date="2023" name="BMC Genomics">
        <title>Pest status, molecular evolution, and epigenetic factors derived from the genome assembly of Frankliniella fusca, a thysanopteran phytovirus vector.</title>
        <authorList>
            <person name="Catto M.A."/>
            <person name="Labadie P.E."/>
            <person name="Jacobson A.L."/>
            <person name="Kennedy G.G."/>
            <person name="Srinivasan R."/>
            <person name="Hunt B.G."/>
        </authorList>
    </citation>
    <scope>NUCLEOTIDE SEQUENCE</scope>
    <source>
        <strain evidence="8">PL_HMW_Pooled</strain>
    </source>
</reference>
<evidence type="ECO:0000256" key="2">
    <source>
        <dbReference type="ARBA" id="ARBA00022525"/>
    </source>
</evidence>
<proteinExistence type="predicted"/>
<dbReference type="EMBL" id="JAHWGI010000292">
    <property type="protein sequence ID" value="KAK3912251.1"/>
    <property type="molecule type" value="Genomic_DNA"/>
</dbReference>
<name>A0AAE1GZL0_9NEOP</name>
<feature type="signal peptide" evidence="6">
    <location>
        <begin position="1"/>
        <end position="41"/>
    </location>
</feature>
<accession>A0AAE1GZL0</accession>
<sequence>MLPLVVKREREYRTAQHTFMARLAVVLCLALVLVLLALTQAAPQVGGPPRVGGSPCTWGPSYWCNNHANANECNVLDWCVEKKMLTRQ</sequence>
<evidence type="ECO:0000256" key="3">
    <source>
        <dbReference type="ARBA" id="ARBA00022729"/>
    </source>
</evidence>
<organism evidence="8 9">
    <name type="scientific">Frankliniella fusca</name>
    <dbReference type="NCBI Taxonomy" id="407009"/>
    <lineage>
        <taxon>Eukaryota</taxon>
        <taxon>Metazoa</taxon>
        <taxon>Ecdysozoa</taxon>
        <taxon>Arthropoda</taxon>
        <taxon>Hexapoda</taxon>
        <taxon>Insecta</taxon>
        <taxon>Pterygota</taxon>
        <taxon>Neoptera</taxon>
        <taxon>Paraneoptera</taxon>
        <taxon>Thysanoptera</taxon>
        <taxon>Terebrantia</taxon>
        <taxon>Thripoidea</taxon>
        <taxon>Thripidae</taxon>
        <taxon>Frankliniella</taxon>
    </lineage>
</organism>
<keyword evidence="9" id="KW-1185">Reference proteome</keyword>
<comment type="caution">
    <text evidence="8">The sequence shown here is derived from an EMBL/GenBank/DDBJ whole genome shotgun (WGS) entry which is preliminary data.</text>
</comment>
<keyword evidence="4" id="KW-1015">Disulfide bond</keyword>
<reference evidence="8" key="1">
    <citation type="submission" date="2021-07" db="EMBL/GenBank/DDBJ databases">
        <authorList>
            <person name="Catto M.A."/>
            <person name="Jacobson A."/>
            <person name="Kennedy G."/>
            <person name="Labadie P."/>
            <person name="Hunt B.G."/>
            <person name="Srinivasan R."/>
        </authorList>
    </citation>
    <scope>NUCLEOTIDE SEQUENCE</scope>
    <source>
        <strain evidence="8">PL_HMW_Pooled</strain>
        <tissue evidence="8">Head</tissue>
    </source>
</reference>
<dbReference type="AlphaFoldDB" id="A0AAE1GZL0"/>
<evidence type="ECO:0000256" key="4">
    <source>
        <dbReference type="ARBA" id="ARBA00023157"/>
    </source>
</evidence>
<dbReference type="Pfam" id="PF02199">
    <property type="entry name" value="SapA"/>
    <property type="match status" value="1"/>
</dbReference>